<evidence type="ECO:0000313" key="5">
    <source>
        <dbReference type="Proteomes" id="UP000011715"/>
    </source>
</evidence>
<feature type="compositionally biased region" description="Polar residues" evidence="1">
    <location>
        <begin position="235"/>
        <end position="246"/>
    </location>
</feature>
<feature type="compositionally biased region" description="Low complexity" evidence="1">
    <location>
        <begin position="348"/>
        <end position="362"/>
    </location>
</feature>
<feature type="compositionally biased region" description="Polar residues" evidence="1">
    <location>
        <begin position="20"/>
        <end position="29"/>
    </location>
</feature>
<dbReference type="VEuPathDB" id="FungiDB:MAPG_09742"/>
<feature type="region of interest" description="Disordered" evidence="1">
    <location>
        <begin position="762"/>
        <end position="828"/>
    </location>
</feature>
<dbReference type="PANTHER" id="PTHR28258">
    <property type="entry name" value="VACUOLAR SEGREGATION PROTEIN 7"/>
    <property type="match status" value="1"/>
</dbReference>
<feature type="transmembrane region" description="Helical" evidence="2">
    <location>
        <begin position="687"/>
        <end position="706"/>
    </location>
</feature>
<dbReference type="EMBL" id="ADBL01002491">
    <property type="status" value="NOT_ANNOTATED_CDS"/>
    <property type="molecule type" value="Genomic_DNA"/>
</dbReference>
<dbReference type="PANTHER" id="PTHR28258:SF1">
    <property type="entry name" value="VACUOLAR SEGREGATION PROTEIN 7"/>
    <property type="match status" value="1"/>
</dbReference>
<dbReference type="EnsemblFungi" id="MAPG_09742T0">
    <property type="protein sequence ID" value="MAPG_09742T0"/>
    <property type="gene ID" value="MAPG_09742"/>
</dbReference>
<dbReference type="EMBL" id="GL876976">
    <property type="protein sequence ID" value="KLU91220.1"/>
    <property type="molecule type" value="Genomic_DNA"/>
</dbReference>
<feature type="region of interest" description="Disordered" evidence="1">
    <location>
        <begin position="846"/>
        <end position="872"/>
    </location>
</feature>
<keyword evidence="2" id="KW-0472">Membrane</keyword>
<feature type="compositionally biased region" description="Polar residues" evidence="1">
    <location>
        <begin position="458"/>
        <end position="468"/>
    </location>
</feature>
<evidence type="ECO:0000256" key="2">
    <source>
        <dbReference type="SAM" id="Phobius"/>
    </source>
</evidence>
<gene>
    <name evidence="3" type="ORF">MAPG_09742</name>
</gene>
<dbReference type="OrthoDB" id="1204at2759"/>
<keyword evidence="2" id="KW-1133">Transmembrane helix</keyword>
<reference evidence="3" key="2">
    <citation type="submission" date="2010-05" db="EMBL/GenBank/DDBJ databases">
        <title>The Genome Sequence of Magnaporthe poae strain ATCC 64411.</title>
        <authorList>
            <consortium name="The Broad Institute Genome Sequencing Platform"/>
            <consortium name="Broad Institute Genome Sequencing Center for Infectious Disease"/>
            <person name="Ma L.-J."/>
            <person name="Dead R."/>
            <person name="Young S."/>
            <person name="Zeng Q."/>
            <person name="Koehrsen M."/>
            <person name="Alvarado L."/>
            <person name="Berlin A."/>
            <person name="Chapman S.B."/>
            <person name="Chen Z."/>
            <person name="Freedman E."/>
            <person name="Gellesch M."/>
            <person name="Goldberg J."/>
            <person name="Griggs A."/>
            <person name="Gujja S."/>
            <person name="Heilman E.R."/>
            <person name="Heiman D."/>
            <person name="Hepburn T."/>
            <person name="Howarth C."/>
            <person name="Jen D."/>
            <person name="Larson L."/>
            <person name="Mehta T."/>
            <person name="Neiman D."/>
            <person name="Pearson M."/>
            <person name="Roberts A."/>
            <person name="Saif S."/>
            <person name="Shea T."/>
            <person name="Shenoy N."/>
            <person name="Sisk P."/>
            <person name="Stolte C."/>
            <person name="Sykes S."/>
            <person name="Walk T."/>
            <person name="White J."/>
            <person name="Yandava C."/>
            <person name="Haas B."/>
            <person name="Nusbaum C."/>
            <person name="Birren B."/>
        </authorList>
    </citation>
    <scope>NUCLEOTIDE SEQUENCE</scope>
    <source>
        <strain evidence="3">ATCC 64411</strain>
    </source>
</reference>
<name>A0A0C4EAR5_MAGP6</name>
<dbReference type="OMA" id="QHRYHSR"/>
<protein>
    <recommendedName>
        <fullName evidence="6">Phospholipid metabolism enzyme regulator</fullName>
    </recommendedName>
</protein>
<feature type="region of interest" description="Disordered" evidence="1">
    <location>
        <begin position="908"/>
        <end position="937"/>
    </location>
</feature>
<sequence>MDRLATAAAAGSGDADASRQPPSGSTTFNPARPTAASAAREASTTIPSKSTAHSSATSSAASSPFASREPSPSRTLRASIAAARNLASAPGSRSRKNSQQDLSPSRPAAKTAATSPALAPSTLHQPKAIGVSSTPALPPISPDPNIKAPLPQKSASTTLLDSQRDAPRWPISPRLRSPPPVLNKPNQGLPRKGSDQDLPTINFQRPTPPVTFDPSQSDNEGDDSHLQPGMRTPARGSTSTLETVQEVSPLGSPTPEGIDAALEKLAGERLISDTASQLDVAEISVAKAMKARATMAQNESGSEAGSIKAERRPAMTSAPSGLGLRQPSSSTLAKTGSSGANKTPKPSEGTVKTMTVETETVTSIPQVSVAPAGMQGSNGSLRTKPSSETIRPRKEKKKPSRKQQMVQSGAASSKADNFEAKIASAVDEADTSDSDETFVYDSNPPDVRDRPHNRFHSRTPSATSMASQVDRNGMRSIHGVMDVGYGHALPPAPGSAIAAKKKKFSNTYNPGLAAENLGLLIDEDGGSARGSGSGSGRGATAARHPHHIGLWGRSGNGHTYLFDNDSSPFLGSQRPRISGAGGSARNSPAPPSPRFGGSVSSARGTGGGKRGSHLTPAVGYDLDDTTTEADNERTPLIHTARSARTRRGNRYHHSLMADHQQRAAVAAYRQHQRRHQPSLLNRMASCLVLTVMLLLVVSGAIGFMFATSQPLTGMELIKISNVIASEQELMFDMMVKAQNPNVVLVIVDSSDLEIFAKSPYAGSDSWRQKSGPRDAAPRGSRSFVARRSSRTMISGDGNGNQAVARAGPPGDPDDDDPPPPPDDMGPLWRLGTVRELDQPLQFEGSFFNKGASTTTGSLRLEKPGNSTEPDGTKRWARVIEDEFDLVVKGVLKYSLPLSQRVRTIAISGKTRVKPNSASDPGAVAPGTPESLATSATA</sequence>
<evidence type="ECO:0000313" key="3">
    <source>
        <dbReference type="EMBL" id="KLU91220.1"/>
    </source>
</evidence>
<feature type="compositionally biased region" description="Polar residues" evidence="1">
    <location>
        <begin position="403"/>
        <end position="415"/>
    </location>
</feature>
<reference evidence="4" key="5">
    <citation type="submission" date="2015-06" db="UniProtKB">
        <authorList>
            <consortium name="EnsemblFungi"/>
        </authorList>
    </citation>
    <scope>IDENTIFICATION</scope>
    <source>
        <strain evidence="4">ATCC 64411</strain>
    </source>
</reference>
<dbReference type="GO" id="GO:1903778">
    <property type="term" value="P:protein localization to vacuolar membrane"/>
    <property type="evidence" value="ECO:0007669"/>
    <property type="project" value="TreeGrafter"/>
</dbReference>
<dbReference type="Proteomes" id="UP000011715">
    <property type="component" value="Unassembled WGS sequence"/>
</dbReference>
<dbReference type="GO" id="GO:0070772">
    <property type="term" value="C:PAS complex"/>
    <property type="evidence" value="ECO:0007669"/>
    <property type="project" value="TreeGrafter"/>
</dbReference>
<proteinExistence type="predicted"/>
<dbReference type="eggNOG" id="ENOG502QU5B">
    <property type="taxonomic scope" value="Eukaryota"/>
</dbReference>
<dbReference type="Pfam" id="PF12751">
    <property type="entry name" value="Vac7"/>
    <property type="match status" value="1"/>
</dbReference>
<dbReference type="InterPro" id="IPR024260">
    <property type="entry name" value="Vac7"/>
</dbReference>
<keyword evidence="5" id="KW-1185">Reference proteome</keyword>
<feature type="compositionally biased region" description="Acidic residues" evidence="1">
    <location>
        <begin position="427"/>
        <end position="438"/>
    </location>
</feature>
<dbReference type="GO" id="GO:0000011">
    <property type="term" value="P:vacuole inheritance"/>
    <property type="evidence" value="ECO:0007669"/>
    <property type="project" value="TreeGrafter"/>
</dbReference>
<evidence type="ECO:0000313" key="4">
    <source>
        <dbReference type="EnsemblFungi" id="MAPG_09742T0"/>
    </source>
</evidence>
<accession>A0A0C4EAR5</accession>
<feature type="compositionally biased region" description="Polar residues" evidence="1">
    <location>
        <begin position="326"/>
        <end position="341"/>
    </location>
</feature>
<feature type="compositionally biased region" description="Polar residues" evidence="1">
    <location>
        <begin position="375"/>
        <end position="389"/>
    </location>
</feature>
<dbReference type="GO" id="GO:0010513">
    <property type="term" value="P:positive regulation of phosphatidylinositol biosynthetic process"/>
    <property type="evidence" value="ECO:0007669"/>
    <property type="project" value="TreeGrafter"/>
</dbReference>
<feature type="compositionally biased region" description="Low complexity" evidence="1">
    <location>
        <begin position="103"/>
        <end position="122"/>
    </location>
</feature>
<feature type="region of interest" description="Disordered" evidence="1">
    <location>
        <begin position="565"/>
        <end position="627"/>
    </location>
</feature>
<reference evidence="5" key="1">
    <citation type="submission" date="2010-05" db="EMBL/GenBank/DDBJ databases">
        <title>The genome sequence of Magnaporthe poae strain ATCC 64411.</title>
        <authorList>
            <person name="Ma L.-J."/>
            <person name="Dead R."/>
            <person name="Young S."/>
            <person name="Zeng Q."/>
            <person name="Koehrsen M."/>
            <person name="Alvarado L."/>
            <person name="Berlin A."/>
            <person name="Chapman S.B."/>
            <person name="Chen Z."/>
            <person name="Freedman E."/>
            <person name="Gellesch M."/>
            <person name="Goldberg J."/>
            <person name="Griggs A."/>
            <person name="Gujja S."/>
            <person name="Heilman E.R."/>
            <person name="Heiman D."/>
            <person name="Hepburn T."/>
            <person name="Howarth C."/>
            <person name="Jen D."/>
            <person name="Larson L."/>
            <person name="Mehta T."/>
            <person name="Neiman D."/>
            <person name="Pearson M."/>
            <person name="Roberts A."/>
            <person name="Saif S."/>
            <person name="Shea T."/>
            <person name="Shenoy N."/>
            <person name="Sisk P."/>
            <person name="Stolte C."/>
            <person name="Sykes S."/>
            <person name="Walk T."/>
            <person name="White J."/>
            <person name="Yandava C."/>
            <person name="Haas B."/>
            <person name="Nusbaum C."/>
            <person name="Birren B."/>
        </authorList>
    </citation>
    <scope>NUCLEOTIDE SEQUENCE [LARGE SCALE GENOMIC DNA]</scope>
    <source>
        <strain evidence="5">ATCC 64411 / 73-15</strain>
    </source>
</reference>
<dbReference type="STRING" id="644358.A0A0C4EAR5"/>
<feature type="compositionally biased region" description="Low complexity" evidence="1">
    <location>
        <begin position="30"/>
        <end position="89"/>
    </location>
</feature>
<evidence type="ECO:0008006" key="6">
    <source>
        <dbReference type="Google" id="ProtNLM"/>
    </source>
</evidence>
<dbReference type="AlphaFoldDB" id="A0A0C4EAR5"/>
<organism evidence="4 5">
    <name type="scientific">Magnaporthiopsis poae (strain ATCC 64411 / 73-15)</name>
    <name type="common">Kentucky bluegrass fungus</name>
    <name type="synonym">Magnaporthe poae</name>
    <dbReference type="NCBI Taxonomy" id="644358"/>
    <lineage>
        <taxon>Eukaryota</taxon>
        <taxon>Fungi</taxon>
        <taxon>Dikarya</taxon>
        <taxon>Ascomycota</taxon>
        <taxon>Pezizomycotina</taxon>
        <taxon>Sordariomycetes</taxon>
        <taxon>Sordariomycetidae</taxon>
        <taxon>Magnaporthales</taxon>
        <taxon>Magnaporthaceae</taxon>
        <taxon>Magnaporthiopsis</taxon>
    </lineage>
</organism>
<keyword evidence="2" id="KW-0812">Transmembrane</keyword>
<reference evidence="3" key="3">
    <citation type="submission" date="2011-03" db="EMBL/GenBank/DDBJ databases">
        <title>Annotation of Magnaporthe poae ATCC 64411.</title>
        <authorList>
            <person name="Ma L.-J."/>
            <person name="Dead R."/>
            <person name="Young S.K."/>
            <person name="Zeng Q."/>
            <person name="Gargeya S."/>
            <person name="Fitzgerald M."/>
            <person name="Haas B."/>
            <person name="Abouelleil A."/>
            <person name="Alvarado L."/>
            <person name="Arachchi H.M."/>
            <person name="Berlin A."/>
            <person name="Brown A."/>
            <person name="Chapman S.B."/>
            <person name="Chen Z."/>
            <person name="Dunbar C."/>
            <person name="Freedman E."/>
            <person name="Gearin G."/>
            <person name="Gellesch M."/>
            <person name="Goldberg J."/>
            <person name="Griggs A."/>
            <person name="Gujja S."/>
            <person name="Heiman D."/>
            <person name="Howarth C."/>
            <person name="Larson L."/>
            <person name="Lui A."/>
            <person name="MacDonald P.J.P."/>
            <person name="Mehta T."/>
            <person name="Montmayeur A."/>
            <person name="Murphy C."/>
            <person name="Neiman D."/>
            <person name="Pearson M."/>
            <person name="Priest M."/>
            <person name="Roberts A."/>
            <person name="Saif S."/>
            <person name="Shea T."/>
            <person name="Shenoy N."/>
            <person name="Sisk P."/>
            <person name="Stolte C."/>
            <person name="Sykes S."/>
            <person name="Yandava C."/>
            <person name="Wortman J."/>
            <person name="Nusbaum C."/>
            <person name="Birren B."/>
        </authorList>
    </citation>
    <scope>NUCLEOTIDE SEQUENCE</scope>
    <source>
        <strain evidence="3">ATCC 64411</strain>
    </source>
</reference>
<reference evidence="4" key="4">
    <citation type="journal article" date="2015" name="G3 (Bethesda)">
        <title>Genome sequences of three phytopathogenic species of the Magnaporthaceae family of fungi.</title>
        <authorList>
            <person name="Okagaki L.H."/>
            <person name="Nunes C.C."/>
            <person name="Sailsbery J."/>
            <person name="Clay B."/>
            <person name="Brown D."/>
            <person name="John T."/>
            <person name="Oh Y."/>
            <person name="Young N."/>
            <person name="Fitzgerald M."/>
            <person name="Haas B.J."/>
            <person name="Zeng Q."/>
            <person name="Young S."/>
            <person name="Adiconis X."/>
            <person name="Fan L."/>
            <person name="Levin J.Z."/>
            <person name="Mitchell T.K."/>
            <person name="Okubara P.A."/>
            <person name="Farman M.L."/>
            <person name="Kohn L.M."/>
            <person name="Birren B."/>
            <person name="Ma L.-J."/>
            <person name="Dean R.A."/>
        </authorList>
    </citation>
    <scope>NUCLEOTIDE SEQUENCE</scope>
    <source>
        <strain evidence="4">ATCC 64411 / 73-15</strain>
    </source>
</reference>
<evidence type="ECO:0000256" key="1">
    <source>
        <dbReference type="SAM" id="MobiDB-lite"/>
    </source>
</evidence>
<feature type="region of interest" description="Disordered" evidence="1">
    <location>
        <begin position="291"/>
        <end position="468"/>
    </location>
</feature>
<feature type="region of interest" description="Disordered" evidence="1">
    <location>
        <begin position="1"/>
        <end position="259"/>
    </location>
</feature>
<dbReference type="GO" id="GO:0000329">
    <property type="term" value="C:fungal-type vacuole membrane"/>
    <property type="evidence" value="ECO:0007669"/>
    <property type="project" value="TreeGrafter"/>
</dbReference>